<reference evidence="3" key="1">
    <citation type="journal article" date="2023" name="Insect Mol. Biol.">
        <title>Genome sequencing provides insights into the evolution of gene families encoding plant cell wall-degrading enzymes in longhorned beetles.</title>
        <authorList>
            <person name="Shin N.R."/>
            <person name="Okamura Y."/>
            <person name="Kirsch R."/>
            <person name="Pauchet Y."/>
        </authorList>
    </citation>
    <scope>NUCLEOTIDE SEQUENCE</scope>
    <source>
        <strain evidence="3">AMC_N1</strain>
    </source>
</reference>
<feature type="compositionally biased region" description="Basic and acidic residues" evidence="1">
    <location>
        <begin position="265"/>
        <end position="275"/>
    </location>
</feature>
<dbReference type="Proteomes" id="UP001162162">
    <property type="component" value="Unassembled WGS sequence"/>
</dbReference>
<dbReference type="AlphaFoldDB" id="A0AAV8Z9N2"/>
<gene>
    <name evidence="3" type="ORF">NQ318_009447</name>
</gene>
<proteinExistence type="predicted"/>
<evidence type="ECO:0000313" key="3">
    <source>
        <dbReference type="EMBL" id="KAJ8960011.1"/>
    </source>
</evidence>
<organism evidence="3 4">
    <name type="scientific">Aromia moschata</name>
    <dbReference type="NCBI Taxonomy" id="1265417"/>
    <lineage>
        <taxon>Eukaryota</taxon>
        <taxon>Metazoa</taxon>
        <taxon>Ecdysozoa</taxon>
        <taxon>Arthropoda</taxon>
        <taxon>Hexapoda</taxon>
        <taxon>Insecta</taxon>
        <taxon>Pterygota</taxon>
        <taxon>Neoptera</taxon>
        <taxon>Endopterygota</taxon>
        <taxon>Coleoptera</taxon>
        <taxon>Polyphaga</taxon>
        <taxon>Cucujiformia</taxon>
        <taxon>Chrysomeloidea</taxon>
        <taxon>Cerambycidae</taxon>
        <taxon>Cerambycinae</taxon>
        <taxon>Callichromatini</taxon>
        <taxon>Aromia</taxon>
    </lineage>
</organism>
<dbReference type="EMBL" id="JAPWTK010000010">
    <property type="protein sequence ID" value="KAJ8960011.1"/>
    <property type="molecule type" value="Genomic_DNA"/>
</dbReference>
<feature type="region of interest" description="Disordered" evidence="1">
    <location>
        <begin position="232"/>
        <end position="275"/>
    </location>
</feature>
<sequence>MERKKRTEVFRVYPVFMNMLDLPSIIYIPFSTESFSLHHLSRLSPAATLREFDTGSPLAQASYTRLGPILLPHVVPTWTFLMLVVEIVPTHFKASSNSFKYRRDDTTVLEKCVIPELHILRGFVNHLFGKGLVPLVGVDKALLWPKKLNLVAKNYQGDSFEGNACSDPCIRFRVTAGLVTTVPALEKSHAGKMEVDSVKEVFPRSEEKHNVKYAQYIGDGDSKTSKATLDLDPYNNDPKVMKKERVGHVKKNAWEPGSVMRRKQTRDSGEEVQEH</sequence>
<comment type="caution">
    <text evidence="3">The sequence shown here is derived from an EMBL/GenBank/DDBJ whole genome shotgun (WGS) entry which is preliminary data.</text>
</comment>
<protein>
    <recommendedName>
        <fullName evidence="2">Mutator-like transposase domain-containing protein</fullName>
    </recommendedName>
</protein>
<evidence type="ECO:0000313" key="4">
    <source>
        <dbReference type="Proteomes" id="UP001162162"/>
    </source>
</evidence>
<feature type="domain" description="Mutator-like transposase" evidence="2">
    <location>
        <begin position="190"/>
        <end position="253"/>
    </location>
</feature>
<keyword evidence="4" id="KW-1185">Reference proteome</keyword>
<evidence type="ECO:0000259" key="2">
    <source>
        <dbReference type="Pfam" id="PF20700"/>
    </source>
</evidence>
<evidence type="ECO:0000256" key="1">
    <source>
        <dbReference type="SAM" id="MobiDB-lite"/>
    </source>
</evidence>
<dbReference type="InterPro" id="IPR049012">
    <property type="entry name" value="Mutator_transp_dom"/>
</dbReference>
<accession>A0AAV8Z9N2</accession>
<dbReference type="Pfam" id="PF20700">
    <property type="entry name" value="Mutator"/>
    <property type="match status" value="1"/>
</dbReference>
<name>A0AAV8Z9N2_9CUCU</name>